<reference evidence="1 2" key="1">
    <citation type="submission" date="2020-08" db="EMBL/GenBank/DDBJ databases">
        <title>Bridging the membrane lipid divide: bacteria of the FCB group superphylum have the potential to synthesize archaeal ether lipids.</title>
        <authorList>
            <person name="Villanueva L."/>
            <person name="Von Meijenfeldt F.A.B."/>
            <person name="Westbye A.B."/>
            <person name="Yadav S."/>
            <person name="Hopmans E.C."/>
            <person name="Dutilh B.E."/>
            <person name="Sinninghe Damste J.S."/>
        </authorList>
    </citation>
    <scope>NUCLEOTIDE SEQUENCE [LARGE SCALE GENOMIC DNA]</scope>
    <source>
        <strain evidence="1">NIOZ-UU17</strain>
    </source>
</reference>
<dbReference type="EMBL" id="JACNIG010000293">
    <property type="protein sequence ID" value="MBC8433354.1"/>
    <property type="molecule type" value="Genomic_DNA"/>
</dbReference>
<evidence type="ECO:0000313" key="1">
    <source>
        <dbReference type="EMBL" id="MBC8433354.1"/>
    </source>
</evidence>
<organism evidence="1 2">
    <name type="scientific">Candidatus Desulfatibia vada</name>
    <dbReference type="NCBI Taxonomy" id="2841696"/>
    <lineage>
        <taxon>Bacteria</taxon>
        <taxon>Pseudomonadati</taxon>
        <taxon>Thermodesulfobacteriota</taxon>
        <taxon>Desulfobacteria</taxon>
        <taxon>Desulfobacterales</taxon>
        <taxon>Desulfobacterales incertae sedis</taxon>
        <taxon>Candidatus Desulfatibia</taxon>
    </lineage>
</organism>
<dbReference type="InterPro" id="IPR047766">
    <property type="entry name" value="PxxKW_fam"/>
</dbReference>
<sequence length="92" mass="10052">MECTTIRKGFDCPFMTAKGCSYNGGICHEIVEKCNGCNRGSEFSAGWYCTACPDPALKWKNGDCNIASHVTKISNGSKAKINPLKASKRSRR</sequence>
<comment type="caution">
    <text evidence="1">The sequence shown here is derived from an EMBL/GenBank/DDBJ whole genome shotgun (WGS) entry which is preliminary data.</text>
</comment>
<dbReference type="AlphaFoldDB" id="A0A8J6TLI4"/>
<evidence type="ECO:0000313" key="2">
    <source>
        <dbReference type="Proteomes" id="UP000605201"/>
    </source>
</evidence>
<proteinExistence type="predicted"/>
<dbReference type="Pfam" id="PF20657">
    <property type="entry name" value="DUF6811"/>
    <property type="match status" value="1"/>
</dbReference>
<dbReference type="NCBIfam" id="NF038144">
    <property type="entry name" value="PxxKW"/>
    <property type="match status" value="1"/>
</dbReference>
<gene>
    <name evidence="1" type="ORF">H8D96_15695</name>
</gene>
<name>A0A8J6TLI4_9BACT</name>
<accession>A0A8J6TLI4</accession>
<dbReference type="Proteomes" id="UP000605201">
    <property type="component" value="Unassembled WGS sequence"/>
</dbReference>
<protein>
    <submittedName>
        <fullName evidence="1">Uncharacterized protein</fullName>
    </submittedName>
</protein>